<name>A0ABY4NHS6_9BURK</name>
<dbReference type="SUPFAM" id="SSF56935">
    <property type="entry name" value="Porins"/>
    <property type="match status" value="1"/>
</dbReference>
<evidence type="ECO:0000256" key="4">
    <source>
        <dbReference type="ARBA" id="ARBA00022692"/>
    </source>
</evidence>
<keyword evidence="3 7" id="KW-1134">Transmembrane beta strand</keyword>
<dbReference type="Proteomes" id="UP000831759">
    <property type="component" value="Chromosome"/>
</dbReference>
<evidence type="ECO:0000256" key="5">
    <source>
        <dbReference type="ARBA" id="ARBA00023136"/>
    </source>
</evidence>
<evidence type="ECO:0000313" key="9">
    <source>
        <dbReference type="Proteomes" id="UP000831759"/>
    </source>
</evidence>
<evidence type="ECO:0000313" key="8">
    <source>
        <dbReference type="EMBL" id="UQN36476.1"/>
    </source>
</evidence>
<evidence type="ECO:0000256" key="6">
    <source>
        <dbReference type="ARBA" id="ARBA00023237"/>
    </source>
</evidence>
<keyword evidence="9" id="KW-1185">Reference proteome</keyword>
<dbReference type="RefSeq" id="WP_249461044.1">
    <property type="nucleotide sequence ID" value="NZ_CP094619.1"/>
</dbReference>
<evidence type="ECO:0000256" key="7">
    <source>
        <dbReference type="PROSITE-ProRule" id="PRU01360"/>
    </source>
</evidence>
<dbReference type="EMBL" id="CP094619">
    <property type="protein sequence ID" value="UQN36476.1"/>
    <property type="molecule type" value="Genomic_DNA"/>
</dbReference>
<dbReference type="PROSITE" id="PS52016">
    <property type="entry name" value="TONB_DEPENDENT_REC_3"/>
    <property type="match status" value="1"/>
</dbReference>
<reference evidence="8 9" key="1">
    <citation type="journal article" date="2022" name="Int. J. Syst. Evol. Microbiol.">
        <title>Characterization of Alcaligenes aquatilis as a novel member of heterotrophic nitrifier-aerobic denitrifier and its performance in treating piggery wastewater.</title>
        <authorList>
            <person name="Cao X."/>
            <person name="Zhao B."/>
            <person name="Wu Y."/>
            <person name="Huang J."/>
            <person name="Wang H."/>
            <person name="Sun X."/>
            <person name="Li S."/>
        </authorList>
    </citation>
    <scope>NUCLEOTIDE SEQUENCE [LARGE SCALE GENOMIC DNA]</scope>
    <source>
        <strain evidence="8 9">AS1</strain>
    </source>
</reference>
<protein>
    <submittedName>
        <fullName evidence="8">TonB-dependent receptor</fullName>
    </submittedName>
</protein>
<evidence type="ECO:0000256" key="3">
    <source>
        <dbReference type="ARBA" id="ARBA00022452"/>
    </source>
</evidence>
<accession>A0ABY4NHS6</accession>
<keyword evidence="4 7" id="KW-0812">Transmembrane</keyword>
<evidence type="ECO:0000256" key="2">
    <source>
        <dbReference type="ARBA" id="ARBA00022448"/>
    </source>
</evidence>
<sequence length="82" mass="9622">MKQQSFSPDMALFRGKFRIDVARSPHALVDLIGRYDFSKQLTATLNINNLFKRKYLSALDQTFYTGYYDAPRNAMLNLRYSF</sequence>
<dbReference type="Gene3D" id="2.40.170.20">
    <property type="entry name" value="TonB-dependent receptor, beta-barrel domain"/>
    <property type="match status" value="1"/>
</dbReference>
<keyword evidence="2 7" id="KW-0813">Transport</keyword>
<keyword evidence="6 7" id="KW-0998">Cell outer membrane</keyword>
<dbReference type="InterPro" id="IPR039426">
    <property type="entry name" value="TonB-dep_rcpt-like"/>
</dbReference>
<proteinExistence type="inferred from homology"/>
<keyword evidence="8" id="KW-0675">Receptor</keyword>
<dbReference type="InterPro" id="IPR036942">
    <property type="entry name" value="Beta-barrel_TonB_sf"/>
</dbReference>
<comment type="similarity">
    <text evidence="7">Belongs to the TonB-dependent receptor family.</text>
</comment>
<comment type="subcellular location">
    <subcellularLocation>
        <location evidence="1 7">Cell outer membrane</location>
        <topology evidence="1 7">Multi-pass membrane protein</topology>
    </subcellularLocation>
</comment>
<keyword evidence="5 7" id="KW-0472">Membrane</keyword>
<dbReference type="GeneID" id="96867631"/>
<organism evidence="8 9">
    <name type="scientific">Alcaligenes aquatilis</name>
    <dbReference type="NCBI Taxonomy" id="323284"/>
    <lineage>
        <taxon>Bacteria</taxon>
        <taxon>Pseudomonadati</taxon>
        <taxon>Pseudomonadota</taxon>
        <taxon>Betaproteobacteria</taxon>
        <taxon>Burkholderiales</taxon>
        <taxon>Alcaligenaceae</taxon>
        <taxon>Alcaligenes</taxon>
    </lineage>
</organism>
<evidence type="ECO:0000256" key="1">
    <source>
        <dbReference type="ARBA" id="ARBA00004571"/>
    </source>
</evidence>
<gene>
    <name evidence="8" type="ORF">MTR80_01775</name>
</gene>